<reference evidence="1" key="1">
    <citation type="submission" date="2020-11" db="EMBL/GenBank/DDBJ databases">
        <title>Adaptations for nitrogen fixation in a non-lichenized fungal sporocarp promotes dispersal by wood-feeding termites.</title>
        <authorList>
            <consortium name="DOE Joint Genome Institute"/>
            <person name="Koch R.A."/>
            <person name="Yoon G."/>
            <person name="Arayal U."/>
            <person name="Lail K."/>
            <person name="Amirebrahimi M."/>
            <person name="Labutti K."/>
            <person name="Lipzen A."/>
            <person name="Riley R."/>
            <person name="Barry K."/>
            <person name="Henrissat B."/>
            <person name="Grigoriev I.V."/>
            <person name="Herr J.R."/>
            <person name="Aime M.C."/>
        </authorList>
    </citation>
    <scope>NUCLEOTIDE SEQUENCE</scope>
    <source>
        <strain evidence="1">MCA 3950</strain>
    </source>
</reference>
<dbReference type="Proteomes" id="UP000812287">
    <property type="component" value="Unassembled WGS sequence"/>
</dbReference>
<name>A0A9P7VNN7_9AGAR</name>
<evidence type="ECO:0000313" key="2">
    <source>
        <dbReference type="Proteomes" id="UP000812287"/>
    </source>
</evidence>
<keyword evidence="2" id="KW-1185">Reference proteome</keyword>
<protein>
    <submittedName>
        <fullName evidence="1">Uncharacterized protein</fullName>
    </submittedName>
</protein>
<gene>
    <name evidence="1" type="ORF">BT62DRAFT_1008551</name>
</gene>
<sequence length="201" mass="23709">MALHTHYLDIFRLTSEHCRCCIESLPYLESFVSYIVPHSSHHYTWVPAHFSQRWRYGSHQRMRNVGSVEMLAYHIIPDKRNNDSRYLCHSATFTSPLHGSGYNFVSQLETFDVSISEENVRQDMLVGFISPRLVDMVLSRCSKKGRSLLKEVNVDITVRRLDDKLWHMNTDRMQELRQCRENGVSINISVQDREERVWNYA</sequence>
<comment type="caution">
    <text evidence="1">The sequence shown here is derived from an EMBL/GenBank/DDBJ whole genome shotgun (WGS) entry which is preliminary data.</text>
</comment>
<dbReference type="RefSeq" id="XP_043037373.1">
    <property type="nucleotide sequence ID" value="XM_043177453.1"/>
</dbReference>
<accession>A0A9P7VNN7</accession>
<dbReference type="AlphaFoldDB" id="A0A9P7VNN7"/>
<proteinExistence type="predicted"/>
<dbReference type="EMBL" id="MU250542">
    <property type="protein sequence ID" value="KAG7443873.1"/>
    <property type="molecule type" value="Genomic_DNA"/>
</dbReference>
<dbReference type="GeneID" id="66099740"/>
<organism evidence="1 2">
    <name type="scientific">Guyanagaster necrorhizus</name>
    <dbReference type="NCBI Taxonomy" id="856835"/>
    <lineage>
        <taxon>Eukaryota</taxon>
        <taxon>Fungi</taxon>
        <taxon>Dikarya</taxon>
        <taxon>Basidiomycota</taxon>
        <taxon>Agaricomycotina</taxon>
        <taxon>Agaricomycetes</taxon>
        <taxon>Agaricomycetidae</taxon>
        <taxon>Agaricales</taxon>
        <taxon>Marasmiineae</taxon>
        <taxon>Physalacriaceae</taxon>
        <taxon>Guyanagaster</taxon>
    </lineage>
</organism>
<evidence type="ECO:0000313" key="1">
    <source>
        <dbReference type="EMBL" id="KAG7443873.1"/>
    </source>
</evidence>